<protein>
    <submittedName>
        <fullName evidence="1">Uncharacterized protein</fullName>
    </submittedName>
</protein>
<proteinExistence type="predicted"/>
<sequence length="55" mass="6289">MNGKAMTGDKSFMLAVRPLESQEWKYIDGAGLKKNPDMLYTLFSEIPRDKNIIPE</sequence>
<dbReference type="KEGG" id="atz:M5E07_05510"/>
<dbReference type="RefSeq" id="WP_252222737.1">
    <property type="nucleotide sequence ID" value="NZ_CP098732.1"/>
</dbReference>
<evidence type="ECO:0000313" key="1">
    <source>
        <dbReference type="EMBL" id="USE84257.1"/>
    </source>
</evidence>
<organism evidence="1 2">
    <name type="scientific">Acinetobacter tibetensis</name>
    <dbReference type="NCBI Taxonomy" id="2943497"/>
    <lineage>
        <taxon>Bacteria</taxon>
        <taxon>Pseudomonadati</taxon>
        <taxon>Pseudomonadota</taxon>
        <taxon>Gammaproteobacteria</taxon>
        <taxon>Moraxellales</taxon>
        <taxon>Moraxellaceae</taxon>
        <taxon>Acinetobacter</taxon>
    </lineage>
</organism>
<name>A0AAE9LT16_9GAMM</name>
<keyword evidence="2" id="KW-1185">Reference proteome</keyword>
<dbReference type="EMBL" id="CP098732">
    <property type="protein sequence ID" value="USE84257.1"/>
    <property type="molecule type" value="Genomic_DNA"/>
</dbReference>
<gene>
    <name evidence="1" type="ORF">M5E07_05510</name>
</gene>
<dbReference type="Proteomes" id="UP001056716">
    <property type="component" value="Chromosome"/>
</dbReference>
<evidence type="ECO:0000313" key="2">
    <source>
        <dbReference type="Proteomes" id="UP001056716"/>
    </source>
</evidence>
<accession>A0AAE9LT16</accession>
<dbReference type="AlphaFoldDB" id="A0AAE9LT16"/>
<reference evidence="1" key="1">
    <citation type="submission" date="2022-06" db="EMBL/GenBank/DDBJ databases">
        <title>Isolation, identification and characterization of iprodione-degrading strains in Lhasa, Tibet.</title>
        <authorList>
            <person name="Pan H."/>
        </authorList>
    </citation>
    <scope>NUCLEOTIDE SEQUENCE</scope>
    <source>
        <strain evidence="1">Y-23</strain>
    </source>
</reference>